<keyword evidence="6" id="KW-0106">Calcium</keyword>
<evidence type="ECO:0000256" key="2">
    <source>
        <dbReference type="ARBA" id="ARBA00010147"/>
    </source>
</evidence>
<dbReference type="GO" id="GO:0010185">
    <property type="term" value="P:regulation of cellular defense response"/>
    <property type="evidence" value="ECO:0007669"/>
    <property type="project" value="UniProtKB-ARBA"/>
</dbReference>
<organism evidence="10 11">
    <name type="scientific">Mytilus coruscus</name>
    <name type="common">Sea mussel</name>
    <dbReference type="NCBI Taxonomy" id="42192"/>
    <lineage>
        <taxon>Eukaryota</taxon>
        <taxon>Metazoa</taxon>
        <taxon>Spiralia</taxon>
        <taxon>Lophotrochozoa</taxon>
        <taxon>Mollusca</taxon>
        <taxon>Bivalvia</taxon>
        <taxon>Autobranchia</taxon>
        <taxon>Pteriomorphia</taxon>
        <taxon>Mytilida</taxon>
        <taxon>Mytiloidea</taxon>
        <taxon>Mytilidae</taxon>
        <taxon>Mytilinae</taxon>
        <taxon>Mytilus</taxon>
    </lineage>
</organism>
<protein>
    <recommendedName>
        <fullName evidence="9">Fucolectin tachylectin-4 pentraxin-1 domain-containing protein</fullName>
    </recommendedName>
</protein>
<dbReference type="InterPro" id="IPR051941">
    <property type="entry name" value="BG_Antigen-Binding_Lectin"/>
</dbReference>
<dbReference type="PANTHER" id="PTHR45713:SF15">
    <property type="entry name" value="F5_8 TYPE C DOMAIN-CONTAINING PROTEIN"/>
    <property type="match status" value="1"/>
</dbReference>
<dbReference type="OrthoDB" id="6102375at2759"/>
<dbReference type="GO" id="GO:0001868">
    <property type="term" value="P:regulation of complement activation, lectin pathway"/>
    <property type="evidence" value="ECO:0007669"/>
    <property type="project" value="UniProtKB-ARBA"/>
</dbReference>
<dbReference type="EMBL" id="CACVKT020007907">
    <property type="protein sequence ID" value="CAC5411752.1"/>
    <property type="molecule type" value="Genomic_DNA"/>
</dbReference>
<dbReference type="Proteomes" id="UP000507470">
    <property type="component" value="Unassembled WGS sequence"/>
</dbReference>
<dbReference type="SUPFAM" id="SSF49785">
    <property type="entry name" value="Galactose-binding domain-like"/>
    <property type="match status" value="1"/>
</dbReference>
<dbReference type="SMART" id="SM00607">
    <property type="entry name" value="FTP"/>
    <property type="match status" value="1"/>
</dbReference>
<evidence type="ECO:0000256" key="8">
    <source>
        <dbReference type="SAM" id="MobiDB-lite"/>
    </source>
</evidence>
<feature type="domain" description="Fucolectin tachylectin-4 pentraxin-1" evidence="9">
    <location>
        <begin position="75"/>
        <end position="199"/>
    </location>
</feature>
<evidence type="ECO:0000256" key="6">
    <source>
        <dbReference type="ARBA" id="ARBA00022837"/>
    </source>
</evidence>
<evidence type="ECO:0000313" key="11">
    <source>
        <dbReference type="Proteomes" id="UP000507470"/>
    </source>
</evidence>
<feature type="region of interest" description="Disordered" evidence="8">
    <location>
        <begin position="41"/>
        <end position="61"/>
    </location>
</feature>
<evidence type="ECO:0000256" key="1">
    <source>
        <dbReference type="ARBA" id="ARBA00002219"/>
    </source>
</evidence>
<dbReference type="Gene3D" id="2.60.120.260">
    <property type="entry name" value="Galactose-binding domain-like"/>
    <property type="match status" value="1"/>
</dbReference>
<comment type="similarity">
    <text evidence="2">Belongs to the fucolectin family.</text>
</comment>
<dbReference type="PANTHER" id="PTHR45713">
    <property type="entry name" value="FTP DOMAIN-CONTAINING PROTEIN"/>
    <property type="match status" value="1"/>
</dbReference>
<comment type="function">
    <text evidence="1">Acts as a defensive agent. Recognizes blood group fucosylated oligosaccharides including A, B, H and Lewis B-type antigens. Does not recognize Lewis A antigen and has low affinity for monovalent haptens.</text>
</comment>
<accession>A0A6J8DVJ3</accession>
<evidence type="ECO:0000313" key="10">
    <source>
        <dbReference type="EMBL" id="CAC5411752.1"/>
    </source>
</evidence>
<gene>
    <name evidence="10" type="ORF">MCOR_44803</name>
</gene>
<keyword evidence="5" id="KW-0430">Lectin</keyword>
<keyword evidence="7" id="KW-1015">Disulfide bond</keyword>
<comment type="subunit">
    <text evidence="3">Homotrimer.</text>
</comment>
<dbReference type="InterPro" id="IPR008979">
    <property type="entry name" value="Galactose-bd-like_sf"/>
</dbReference>
<evidence type="ECO:0000256" key="3">
    <source>
        <dbReference type="ARBA" id="ARBA00011233"/>
    </source>
</evidence>
<dbReference type="Pfam" id="PF22633">
    <property type="entry name" value="F5_F8_type_C_2"/>
    <property type="match status" value="1"/>
</dbReference>
<evidence type="ECO:0000256" key="7">
    <source>
        <dbReference type="ARBA" id="ARBA00023157"/>
    </source>
</evidence>
<reference evidence="10 11" key="1">
    <citation type="submission" date="2020-06" db="EMBL/GenBank/DDBJ databases">
        <authorList>
            <person name="Li R."/>
            <person name="Bekaert M."/>
        </authorList>
    </citation>
    <scope>NUCLEOTIDE SEQUENCE [LARGE SCALE GENOMIC DNA]</scope>
    <source>
        <strain evidence="11">wild</strain>
    </source>
</reference>
<dbReference type="GO" id="GO:0042806">
    <property type="term" value="F:fucose binding"/>
    <property type="evidence" value="ECO:0007669"/>
    <property type="project" value="UniProtKB-ARBA"/>
</dbReference>
<name>A0A6J8DVJ3_MYTCO</name>
<evidence type="ECO:0000256" key="4">
    <source>
        <dbReference type="ARBA" id="ARBA00022723"/>
    </source>
</evidence>
<dbReference type="InterPro" id="IPR006585">
    <property type="entry name" value="FTP1"/>
</dbReference>
<evidence type="ECO:0000259" key="9">
    <source>
        <dbReference type="SMART" id="SM00607"/>
    </source>
</evidence>
<sequence length="200" mass="23210">MKEALHEFKEHLTITQESIKAAKKRRQGQRLYHTQYFNSRKVKQNEKHHSQNRFTTQARHEKKKNNNVNNNNRVIKEVALGKTSKLSTQHTNYISGKANDGNLNTISATVDEPLPFWEVDLGHESKIIQIEIFVRKDCCGNLVRQLDILVGPSHNKLEKCAQYEGPAQTGFHLVFECPHIIMAAMSGYRKNIFQFCHWQK</sequence>
<proteinExistence type="inferred from homology"/>
<keyword evidence="11" id="KW-1185">Reference proteome</keyword>
<keyword evidence="4" id="KW-0479">Metal-binding</keyword>
<dbReference type="AlphaFoldDB" id="A0A6J8DVJ3"/>
<evidence type="ECO:0000256" key="5">
    <source>
        <dbReference type="ARBA" id="ARBA00022734"/>
    </source>
</evidence>
<dbReference type="GO" id="GO:0046872">
    <property type="term" value="F:metal ion binding"/>
    <property type="evidence" value="ECO:0007669"/>
    <property type="project" value="UniProtKB-KW"/>
</dbReference>